<gene>
    <name evidence="4" type="ORF">scyTo_0006156</name>
</gene>
<accession>A0A401PG28</accession>
<dbReference type="InterPro" id="IPR018152">
    <property type="entry name" value="SOD_Cu/Zn_BS"/>
</dbReference>
<evidence type="ECO:0000256" key="2">
    <source>
        <dbReference type="SAM" id="MobiDB-lite"/>
    </source>
</evidence>
<dbReference type="PROSITE" id="PS00087">
    <property type="entry name" value="SOD_CU_ZN_1"/>
    <property type="match status" value="1"/>
</dbReference>
<keyword evidence="1" id="KW-0479">Metal-binding</keyword>
<dbReference type="GO" id="GO:0005507">
    <property type="term" value="F:copper ion binding"/>
    <property type="evidence" value="ECO:0007669"/>
    <property type="project" value="InterPro"/>
</dbReference>
<dbReference type="PANTHER" id="PTHR10003">
    <property type="entry name" value="SUPEROXIDE DISMUTASE CU-ZN -RELATED"/>
    <property type="match status" value="1"/>
</dbReference>
<protein>
    <recommendedName>
        <fullName evidence="1">Superoxide dismutase [Cu-Zn]</fullName>
        <ecNumber evidence="1">1.15.1.1</ecNumber>
    </recommendedName>
</protein>
<evidence type="ECO:0000259" key="3">
    <source>
        <dbReference type="Pfam" id="PF00080"/>
    </source>
</evidence>
<dbReference type="PRINTS" id="PR00068">
    <property type="entry name" value="CUZNDISMTASE"/>
</dbReference>
<comment type="function">
    <text evidence="1">Destroys radicals which are normally produced within the cells and which are toxic to biological systems.</text>
</comment>
<evidence type="ECO:0000256" key="1">
    <source>
        <dbReference type="RuleBase" id="RU000393"/>
    </source>
</evidence>
<dbReference type="GO" id="GO:0004784">
    <property type="term" value="F:superoxide dismutase activity"/>
    <property type="evidence" value="ECO:0007669"/>
    <property type="project" value="UniProtKB-EC"/>
</dbReference>
<dbReference type="Proteomes" id="UP000288216">
    <property type="component" value="Unassembled WGS sequence"/>
</dbReference>
<evidence type="ECO:0000313" key="5">
    <source>
        <dbReference type="Proteomes" id="UP000288216"/>
    </source>
</evidence>
<keyword evidence="5" id="KW-1185">Reference proteome</keyword>
<dbReference type="AlphaFoldDB" id="A0A401PG28"/>
<dbReference type="STRING" id="75743.A0A401PG28"/>
<comment type="similarity">
    <text evidence="1">Belongs to the Cu-Zn superoxide dismutase family.</text>
</comment>
<keyword evidence="1" id="KW-0560">Oxidoreductase</keyword>
<dbReference type="InterPro" id="IPR024134">
    <property type="entry name" value="SOD_Cu/Zn_/chaperone"/>
</dbReference>
<dbReference type="PROSITE" id="PS00332">
    <property type="entry name" value="SOD_CU_ZN_2"/>
    <property type="match status" value="1"/>
</dbReference>
<sequence length="384" mass="42054">MDDARKQKKELLDRLKGKLKARKQLAWELHPAGGISDGYTEEKDGLERQIWKKAEIQHQHAQELQHTSNHLHELEEKRHNSSVAEAQTGPQRGRAAPAQGRVVNLPALSLWLCHLATKVQYLLAGLSWAEDTADALQAAAMASDTDHQPSPGTLGRLTDSGVGGIYSSALQLLLISGILALKVPQALGQYDSKIIDGVTGRFEAMLWKLRSLRSSQELFAVCDMQPSLDLAADLPSVRGTVLFRQSSPTDKMEAYFQLSGFPLDPGQPRRAIHVHQFGDLSGGCSSTGPHYNPRNVNHPHHPGDFNNFQVRHGTIVEHLRDLRAELYGAESIVNRGLVIHEHEDDLGLGGNPGSLQSGNSGRRLACCTITPSNGDLWKKTVSDA</sequence>
<comment type="cofactor">
    <cofactor evidence="1">
        <name>Zn(2+)</name>
        <dbReference type="ChEBI" id="CHEBI:29105"/>
    </cofactor>
    <text evidence="1">Binds 1 zinc ion per subunit.</text>
</comment>
<dbReference type="Gene3D" id="2.60.40.200">
    <property type="entry name" value="Superoxide dismutase, copper/zinc binding domain"/>
    <property type="match status" value="1"/>
</dbReference>
<dbReference type="InterPro" id="IPR036423">
    <property type="entry name" value="SOD-like_Cu/Zn_dom_sf"/>
</dbReference>
<feature type="domain" description="Superoxide dismutase copper/zinc binding" evidence="3">
    <location>
        <begin position="237"/>
        <end position="369"/>
    </location>
</feature>
<proteinExistence type="inferred from homology"/>
<comment type="catalytic activity">
    <reaction evidence="1">
        <text>2 superoxide + 2 H(+) = H2O2 + O2</text>
        <dbReference type="Rhea" id="RHEA:20696"/>
        <dbReference type="ChEBI" id="CHEBI:15378"/>
        <dbReference type="ChEBI" id="CHEBI:15379"/>
        <dbReference type="ChEBI" id="CHEBI:16240"/>
        <dbReference type="ChEBI" id="CHEBI:18421"/>
        <dbReference type="EC" id="1.15.1.1"/>
    </reaction>
</comment>
<dbReference type="Pfam" id="PF00080">
    <property type="entry name" value="Sod_Cu"/>
    <property type="match status" value="1"/>
</dbReference>
<evidence type="ECO:0000313" key="4">
    <source>
        <dbReference type="EMBL" id="GCB72058.1"/>
    </source>
</evidence>
<feature type="compositionally biased region" description="Polar residues" evidence="2">
    <location>
        <begin position="81"/>
        <end position="90"/>
    </location>
</feature>
<organism evidence="4 5">
    <name type="scientific">Scyliorhinus torazame</name>
    <name type="common">Cloudy catshark</name>
    <name type="synonym">Catulus torazame</name>
    <dbReference type="NCBI Taxonomy" id="75743"/>
    <lineage>
        <taxon>Eukaryota</taxon>
        <taxon>Metazoa</taxon>
        <taxon>Chordata</taxon>
        <taxon>Craniata</taxon>
        <taxon>Vertebrata</taxon>
        <taxon>Chondrichthyes</taxon>
        <taxon>Elasmobranchii</taxon>
        <taxon>Galeomorphii</taxon>
        <taxon>Galeoidea</taxon>
        <taxon>Carcharhiniformes</taxon>
        <taxon>Scyliorhinidae</taxon>
        <taxon>Scyliorhinus</taxon>
    </lineage>
</organism>
<comment type="caution">
    <text evidence="4">The sequence shown here is derived from an EMBL/GenBank/DDBJ whole genome shotgun (WGS) entry which is preliminary data.</text>
</comment>
<comment type="cofactor">
    <cofactor evidence="1">
        <name>Cu cation</name>
        <dbReference type="ChEBI" id="CHEBI:23378"/>
    </cofactor>
    <text evidence="1">Binds 1 copper ion per subunit.</text>
</comment>
<keyword evidence="1" id="KW-0862">Zinc</keyword>
<dbReference type="EC" id="1.15.1.1" evidence="1"/>
<dbReference type="CDD" id="cd00305">
    <property type="entry name" value="Cu-Zn_Superoxide_Dismutase"/>
    <property type="match status" value="1"/>
</dbReference>
<keyword evidence="1" id="KW-0186">Copper</keyword>
<dbReference type="SUPFAM" id="SSF49329">
    <property type="entry name" value="Cu,Zn superoxide dismutase-like"/>
    <property type="match status" value="1"/>
</dbReference>
<reference evidence="4 5" key="1">
    <citation type="journal article" date="2018" name="Nat. Ecol. Evol.">
        <title>Shark genomes provide insights into elasmobranch evolution and the origin of vertebrates.</title>
        <authorList>
            <person name="Hara Y"/>
            <person name="Yamaguchi K"/>
            <person name="Onimaru K"/>
            <person name="Kadota M"/>
            <person name="Koyanagi M"/>
            <person name="Keeley SD"/>
            <person name="Tatsumi K"/>
            <person name="Tanaka K"/>
            <person name="Motone F"/>
            <person name="Kageyama Y"/>
            <person name="Nozu R"/>
            <person name="Adachi N"/>
            <person name="Nishimura O"/>
            <person name="Nakagawa R"/>
            <person name="Tanegashima C"/>
            <person name="Kiyatake I"/>
            <person name="Matsumoto R"/>
            <person name="Murakumo K"/>
            <person name="Nishida K"/>
            <person name="Terakita A"/>
            <person name="Kuratani S"/>
            <person name="Sato K"/>
            <person name="Hyodo S Kuraku.S."/>
        </authorList>
    </citation>
    <scope>NUCLEOTIDE SEQUENCE [LARGE SCALE GENOMIC DNA]</scope>
</reference>
<feature type="region of interest" description="Disordered" evidence="2">
    <location>
        <begin position="75"/>
        <end position="97"/>
    </location>
</feature>
<name>A0A401PG28_SCYTO</name>
<dbReference type="OrthoDB" id="666972at2759"/>
<dbReference type="EMBL" id="BFAA01002028">
    <property type="protein sequence ID" value="GCB72058.1"/>
    <property type="molecule type" value="Genomic_DNA"/>
</dbReference>
<dbReference type="InterPro" id="IPR001424">
    <property type="entry name" value="SOD_Cu_Zn_dom"/>
</dbReference>